<keyword evidence="3" id="KW-1185">Reference proteome</keyword>
<evidence type="ECO:0000313" key="2">
    <source>
        <dbReference type="EMBL" id="GAA1986573.1"/>
    </source>
</evidence>
<feature type="region of interest" description="Disordered" evidence="1">
    <location>
        <begin position="43"/>
        <end position="66"/>
    </location>
</feature>
<reference evidence="2 3" key="1">
    <citation type="journal article" date="2019" name="Int. J. Syst. Evol. Microbiol.">
        <title>The Global Catalogue of Microorganisms (GCM) 10K type strain sequencing project: providing services to taxonomists for standard genome sequencing and annotation.</title>
        <authorList>
            <consortium name="The Broad Institute Genomics Platform"/>
            <consortium name="The Broad Institute Genome Sequencing Center for Infectious Disease"/>
            <person name="Wu L."/>
            <person name="Ma J."/>
        </authorList>
    </citation>
    <scope>NUCLEOTIDE SEQUENCE [LARGE SCALE GENOMIC DNA]</scope>
    <source>
        <strain evidence="2 3">JCM 14545</strain>
    </source>
</reference>
<dbReference type="EMBL" id="BAAANN010000044">
    <property type="protein sequence ID" value="GAA1986573.1"/>
    <property type="molecule type" value="Genomic_DNA"/>
</dbReference>
<sequence length="96" mass="10314">MTLIIHRCSCGHPDLFHRVDFASGAVEDCTGCLGGTHEFGPPEAIPSWRTDPAHPTAGTVADPNPVEPGTTLQGLPRLCGCQDCRDLYQRLSREVG</sequence>
<evidence type="ECO:0000256" key="1">
    <source>
        <dbReference type="SAM" id="MobiDB-lite"/>
    </source>
</evidence>
<dbReference type="RefSeq" id="WP_344430013.1">
    <property type="nucleotide sequence ID" value="NZ_BAAANN010000044.1"/>
</dbReference>
<protein>
    <submittedName>
        <fullName evidence="2">Uncharacterized protein</fullName>
    </submittedName>
</protein>
<evidence type="ECO:0000313" key="3">
    <source>
        <dbReference type="Proteomes" id="UP001501116"/>
    </source>
</evidence>
<name>A0ABN2SH52_9PSEU</name>
<accession>A0ABN2SH52</accession>
<proteinExistence type="predicted"/>
<gene>
    <name evidence="2" type="ORF">GCM10009754_75660</name>
</gene>
<organism evidence="2 3">
    <name type="scientific">Amycolatopsis minnesotensis</name>
    <dbReference type="NCBI Taxonomy" id="337894"/>
    <lineage>
        <taxon>Bacteria</taxon>
        <taxon>Bacillati</taxon>
        <taxon>Actinomycetota</taxon>
        <taxon>Actinomycetes</taxon>
        <taxon>Pseudonocardiales</taxon>
        <taxon>Pseudonocardiaceae</taxon>
        <taxon>Amycolatopsis</taxon>
    </lineage>
</organism>
<dbReference type="Proteomes" id="UP001501116">
    <property type="component" value="Unassembled WGS sequence"/>
</dbReference>
<comment type="caution">
    <text evidence="2">The sequence shown here is derived from an EMBL/GenBank/DDBJ whole genome shotgun (WGS) entry which is preliminary data.</text>
</comment>